<dbReference type="EMBL" id="JADBEF010000001">
    <property type="protein sequence ID" value="MBE1557444.1"/>
    <property type="molecule type" value="Genomic_DNA"/>
</dbReference>
<sequence length="122" mass="13627">MNLDVSREQLRSAFLPHALRPEFDHHNDTFWVPQDSDPPALHYAWMLADIAAYPDAWQGYQVGRANRVFLARITTDGLRRAHVLVRVNGGDGHEEEIDIACGAEPDVGLGYSIVDRASRSSS</sequence>
<keyword evidence="2" id="KW-1185">Reference proteome</keyword>
<accession>A0ABR9K602</accession>
<protein>
    <submittedName>
        <fullName evidence="1">Uncharacterized protein</fullName>
    </submittedName>
</protein>
<comment type="caution">
    <text evidence="1">The sequence shown here is derived from an EMBL/GenBank/DDBJ whole genome shotgun (WGS) entry which is preliminary data.</text>
</comment>
<gene>
    <name evidence="1" type="ORF">H4W81_000223</name>
</gene>
<evidence type="ECO:0000313" key="1">
    <source>
        <dbReference type="EMBL" id="MBE1557444.1"/>
    </source>
</evidence>
<dbReference type="Proteomes" id="UP000661607">
    <property type="component" value="Unassembled WGS sequence"/>
</dbReference>
<dbReference type="RefSeq" id="WP_192773066.1">
    <property type="nucleotide sequence ID" value="NZ_BAAASY010000019.1"/>
</dbReference>
<evidence type="ECO:0000313" key="2">
    <source>
        <dbReference type="Proteomes" id="UP000661607"/>
    </source>
</evidence>
<name>A0ABR9K602_9ACTN</name>
<proteinExistence type="predicted"/>
<organism evidence="1 2">
    <name type="scientific">Nonomuraea africana</name>
    <dbReference type="NCBI Taxonomy" id="46171"/>
    <lineage>
        <taxon>Bacteria</taxon>
        <taxon>Bacillati</taxon>
        <taxon>Actinomycetota</taxon>
        <taxon>Actinomycetes</taxon>
        <taxon>Streptosporangiales</taxon>
        <taxon>Streptosporangiaceae</taxon>
        <taxon>Nonomuraea</taxon>
    </lineage>
</organism>
<reference evidence="1 2" key="1">
    <citation type="submission" date="2020-10" db="EMBL/GenBank/DDBJ databases">
        <title>Sequencing the genomes of 1000 actinobacteria strains.</title>
        <authorList>
            <person name="Klenk H.-P."/>
        </authorList>
    </citation>
    <scope>NUCLEOTIDE SEQUENCE [LARGE SCALE GENOMIC DNA]</scope>
    <source>
        <strain evidence="1 2">DSM 43748</strain>
    </source>
</reference>